<dbReference type="AlphaFoldDB" id="A0A1M6XWR2"/>
<gene>
    <name evidence="2" type="ORF">SAMN05444266_10254</name>
</gene>
<evidence type="ECO:0000313" key="2">
    <source>
        <dbReference type="EMBL" id="SHL10434.1"/>
    </source>
</evidence>
<evidence type="ECO:0000313" key="3">
    <source>
        <dbReference type="Proteomes" id="UP000184420"/>
    </source>
</evidence>
<keyword evidence="1" id="KW-0732">Signal</keyword>
<dbReference type="EMBL" id="FRBL01000002">
    <property type="protein sequence ID" value="SHL10434.1"/>
    <property type="molecule type" value="Genomic_DNA"/>
</dbReference>
<dbReference type="RefSeq" id="WP_073078636.1">
    <property type="nucleotide sequence ID" value="NZ_FRBL01000002.1"/>
</dbReference>
<proteinExistence type="predicted"/>
<sequence>MKKCRKWFCFYLCSLFFLFLAAPGQSNAQAKELAQLALNIEKLAQFKQILSDLKKGYEILSGGYNTIKNISQGNFQLHKVFLDGLMEVNPAIKKYSRVADIVNNQVLLVKEYKRAFQYAKESGSFTIEEIEYMGRVYGRLFDASLQNLDDLVTVITASNLRMSDEERLNAIDKIHAEVLDKLTFLRHFNSSNTVMAIQRMKELKEVERMRSMEGLK</sequence>
<feature type="chain" id="PRO_5012906823" description="TerB family tellurite resistance protein" evidence="1">
    <location>
        <begin position="29"/>
        <end position="216"/>
    </location>
</feature>
<organism evidence="2 3">
    <name type="scientific">Chitinophaga jiangningensis</name>
    <dbReference type="NCBI Taxonomy" id="1419482"/>
    <lineage>
        <taxon>Bacteria</taxon>
        <taxon>Pseudomonadati</taxon>
        <taxon>Bacteroidota</taxon>
        <taxon>Chitinophagia</taxon>
        <taxon>Chitinophagales</taxon>
        <taxon>Chitinophagaceae</taxon>
        <taxon>Chitinophaga</taxon>
    </lineage>
</organism>
<dbReference type="Proteomes" id="UP000184420">
    <property type="component" value="Unassembled WGS sequence"/>
</dbReference>
<keyword evidence="3" id="KW-1185">Reference proteome</keyword>
<name>A0A1M6XWR2_9BACT</name>
<protein>
    <recommendedName>
        <fullName evidence="4">TerB family tellurite resistance protein</fullName>
    </recommendedName>
</protein>
<reference evidence="2 3" key="1">
    <citation type="submission" date="2016-11" db="EMBL/GenBank/DDBJ databases">
        <authorList>
            <person name="Jaros S."/>
            <person name="Januszkiewicz K."/>
            <person name="Wedrychowicz H."/>
        </authorList>
    </citation>
    <scope>NUCLEOTIDE SEQUENCE [LARGE SCALE GENOMIC DNA]</scope>
    <source>
        <strain evidence="2 3">DSM 27406</strain>
    </source>
</reference>
<feature type="signal peptide" evidence="1">
    <location>
        <begin position="1"/>
        <end position="28"/>
    </location>
</feature>
<dbReference type="STRING" id="1419482.SAMN05444266_10254"/>
<accession>A0A1M6XWR2</accession>
<evidence type="ECO:0000256" key="1">
    <source>
        <dbReference type="SAM" id="SignalP"/>
    </source>
</evidence>
<evidence type="ECO:0008006" key="4">
    <source>
        <dbReference type="Google" id="ProtNLM"/>
    </source>
</evidence>